<keyword evidence="3 5" id="KW-0547">Nucleotide-binding</keyword>
<gene>
    <name evidence="10" type="ORF">ENM30_04950</name>
    <name evidence="9" type="ORF">ENT82_01430</name>
    <name evidence="8" type="ORF">ENU43_03550</name>
</gene>
<proteinExistence type="inferred from homology"/>
<comment type="similarity">
    <text evidence="1 5">Belongs to the CDC6/cdc18 family.</text>
</comment>
<organism evidence="9">
    <name type="scientific">Caldiarchaeum subterraneum</name>
    <dbReference type="NCBI Taxonomy" id="311458"/>
    <lineage>
        <taxon>Archaea</taxon>
        <taxon>Nitrososphaerota</taxon>
        <taxon>Candidatus Caldarchaeales</taxon>
        <taxon>Candidatus Caldarchaeaceae</taxon>
        <taxon>Candidatus Caldarchaeum</taxon>
    </lineage>
</organism>
<dbReference type="InterPro" id="IPR036390">
    <property type="entry name" value="WH_DNA-bd_sf"/>
</dbReference>
<dbReference type="GO" id="GO:0005524">
    <property type="term" value="F:ATP binding"/>
    <property type="evidence" value="ECO:0007669"/>
    <property type="project" value="UniProtKB-UniRule"/>
</dbReference>
<dbReference type="Pfam" id="PF13401">
    <property type="entry name" value="AAA_22"/>
    <property type="match status" value="1"/>
</dbReference>
<dbReference type="Gene3D" id="1.10.8.60">
    <property type="match status" value="1"/>
</dbReference>
<evidence type="ECO:0000256" key="2">
    <source>
        <dbReference type="ARBA" id="ARBA00022705"/>
    </source>
</evidence>
<comment type="caution">
    <text evidence="9">The sequence shown here is derived from an EMBL/GenBank/DDBJ whole genome shotgun (WGS) entry which is preliminary data.</text>
</comment>
<name>A0A7C4E077_CALS0</name>
<sequence length="385" mass="43653">MSVFSHEEKLSPEYVPDRLLFRERELELLFSFFSSLLRDEKPFHVRVFLLGAVGTGKTSLAKLFGQEIERRALGVGRKIRFVHVNCRIHKSLYTILRKTADALGLEIPRRGYSDEEILEIIVNFLRFNRTRLILCLDEVEALIAEEGSGPIYLLTRSGEDIEAGALLSLILVFRGADFFERLDGQTLSGMGGNSIHLEEYSRDQLFEILRYRASEAFVKNAISDEVLDFLAEVAAERKDARYAIDLLWRSGKYAEAEGSPTVTAEHVRKALASVYPTIRRENLAYLRPDERLVLLSTARSMLGNKASVTSHDVYETYKLVCEELGQEAKGYTSFWEILQQLQDLGFLRLSVKSEGAHGRKTYVYLPGIPAQLLEQELVKGLSHGL</sequence>
<dbReference type="EMBL" id="DTCM01000043">
    <property type="protein sequence ID" value="HGL40721.1"/>
    <property type="molecule type" value="Genomic_DNA"/>
</dbReference>
<dbReference type="HAMAP" id="MF_01407">
    <property type="entry name" value="ORC1_type_DNA_replic_protein"/>
    <property type="match status" value="1"/>
</dbReference>
<evidence type="ECO:0000256" key="3">
    <source>
        <dbReference type="ARBA" id="ARBA00022741"/>
    </source>
</evidence>
<evidence type="ECO:0000256" key="4">
    <source>
        <dbReference type="ARBA" id="ARBA00022840"/>
    </source>
</evidence>
<protein>
    <recommendedName>
        <fullName evidence="5">ORC1-type DNA replication protein</fullName>
    </recommendedName>
</protein>
<accession>A0A7C4E077</accession>
<dbReference type="InterPro" id="IPR055237">
    <property type="entry name" value="Cdc6_lid"/>
</dbReference>
<keyword evidence="2 5" id="KW-0235">DNA replication</keyword>
<dbReference type="InterPro" id="IPR014277">
    <property type="entry name" value="Orc1/Cdc6_arc"/>
</dbReference>
<reference evidence="9" key="1">
    <citation type="journal article" date="2020" name="mSystems">
        <title>Genome- and Community-Level Interaction Insights into Carbon Utilization and Element Cycling Functions of Hydrothermarchaeota in Hydrothermal Sediment.</title>
        <authorList>
            <person name="Zhou Z."/>
            <person name="Liu Y."/>
            <person name="Xu W."/>
            <person name="Pan J."/>
            <person name="Luo Z.H."/>
            <person name="Li M."/>
        </authorList>
    </citation>
    <scope>NUCLEOTIDE SEQUENCE [LARGE SCALE GENOMIC DNA]</scope>
    <source>
        <strain evidence="10">SpSt-1073</strain>
        <strain evidence="9">SpSt-613</strain>
        <strain evidence="8">SpSt-669</strain>
    </source>
</reference>
<evidence type="ECO:0000256" key="5">
    <source>
        <dbReference type="HAMAP-Rule" id="MF_01407"/>
    </source>
</evidence>
<dbReference type="SMART" id="SM00382">
    <property type="entry name" value="AAA"/>
    <property type="match status" value="1"/>
</dbReference>
<dbReference type="SUPFAM" id="SSF46785">
    <property type="entry name" value="Winged helix' DNA-binding domain"/>
    <property type="match status" value="1"/>
</dbReference>
<dbReference type="InterPro" id="IPR015163">
    <property type="entry name" value="Cdc6_C"/>
</dbReference>
<dbReference type="EMBL" id="DTAD01000016">
    <property type="protein sequence ID" value="HGN89778.1"/>
    <property type="molecule type" value="Genomic_DNA"/>
</dbReference>
<dbReference type="PANTHER" id="PTHR10763">
    <property type="entry name" value="CELL DIVISION CONTROL PROTEIN 6-RELATED"/>
    <property type="match status" value="1"/>
</dbReference>
<feature type="domain" description="AAA+ ATPase" evidence="6">
    <location>
        <begin position="43"/>
        <end position="177"/>
    </location>
</feature>
<dbReference type="SMART" id="SM01074">
    <property type="entry name" value="Cdc6_C"/>
    <property type="match status" value="1"/>
</dbReference>
<dbReference type="CDD" id="cd08768">
    <property type="entry name" value="Cdc6_C"/>
    <property type="match status" value="1"/>
</dbReference>
<dbReference type="NCBIfam" id="TIGR02928">
    <property type="entry name" value="orc1/cdc6 family replication initiation protein"/>
    <property type="match status" value="1"/>
</dbReference>
<keyword evidence="4 5" id="KW-0067">ATP-binding</keyword>
<dbReference type="InterPro" id="IPR027417">
    <property type="entry name" value="P-loop_NTPase"/>
</dbReference>
<evidence type="ECO:0000256" key="1">
    <source>
        <dbReference type="ARBA" id="ARBA00006184"/>
    </source>
</evidence>
<feature type="binding site" evidence="5">
    <location>
        <position position="212"/>
    </location>
    <ligand>
        <name>ATP</name>
        <dbReference type="ChEBI" id="CHEBI:30616"/>
    </ligand>
</feature>
<dbReference type="Gene3D" id="1.10.10.10">
    <property type="entry name" value="Winged helix-like DNA-binding domain superfamily/Winged helix DNA-binding domain"/>
    <property type="match status" value="1"/>
</dbReference>
<evidence type="ECO:0000259" key="7">
    <source>
        <dbReference type="SMART" id="SM01074"/>
    </source>
</evidence>
<feature type="binding site" evidence="5">
    <location>
        <position position="200"/>
    </location>
    <ligand>
        <name>ATP</name>
        <dbReference type="ChEBI" id="CHEBI:30616"/>
    </ligand>
</feature>
<comment type="function">
    <text evidence="5">Involved in regulation of DNA replication.</text>
</comment>
<dbReference type="SUPFAM" id="SSF52540">
    <property type="entry name" value="P-loop containing nucleoside triphosphate hydrolases"/>
    <property type="match status" value="1"/>
</dbReference>
<dbReference type="InterPro" id="IPR050311">
    <property type="entry name" value="ORC1/CDC6"/>
</dbReference>
<dbReference type="Pfam" id="PF09079">
    <property type="entry name" value="WHD_Cdc6"/>
    <property type="match status" value="1"/>
</dbReference>
<dbReference type="InterPro" id="IPR036388">
    <property type="entry name" value="WH-like_DNA-bd_sf"/>
</dbReference>
<evidence type="ECO:0000259" key="6">
    <source>
        <dbReference type="SMART" id="SM00382"/>
    </source>
</evidence>
<feature type="domain" description="Cdc6 C-terminal" evidence="7">
    <location>
        <begin position="294"/>
        <end position="377"/>
    </location>
</feature>
<dbReference type="PANTHER" id="PTHR10763:SF31">
    <property type="entry name" value="ORC1-TYPE DNA REPLICATION PROTEIN 2"/>
    <property type="match status" value="1"/>
</dbReference>
<dbReference type="GO" id="GO:0016887">
    <property type="term" value="F:ATP hydrolysis activity"/>
    <property type="evidence" value="ECO:0007669"/>
    <property type="project" value="InterPro"/>
</dbReference>
<dbReference type="EMBL" id="DRXG01000109">
    <property type="protein sequence ID" value="HHN52645.1"/>
    <property type="molecule type" value="Genomic_DNA"/>
</dbReference>
<dbReference type="InterPro" id="IPR003593">
    <property type="entry name" value="AAA+_ATPase"/>
</dbReference>
<dbReference type="InterPro" id="IPR049945">
    <property type="entry name" value="AAA_22"/>
</dbReference>
<feature type="binding site" evidence="5">
    <location>
        <begin position="55"/>
        <end position="59"/>
    </location>
    <ligand>
        <name>ATP</name>
        <dbReference type="ChEBI" id="CHEBI:30616"/>
    </ligand>
</feature>
<evidence type="ECO:0000313" key="8">
    <source>
        <dbReference type="EMBL" id="HGL40721.1"/>
    </source>
</evidence>
<evidence type="ECO:0000313" key="10">
    <source>
        <dbReference type="EMBL" id="HHN52645.1"/>
    </source>
</evidence>
<dbReference type="GO" id="GO:0006260">
    <property type="term" value="P:DNA replication"/>
    <property type="evidence" value="ECO:0007669"/>
    <property type="project" value="UniProtKB-UniRule"/>
</dbReference>
<evidence type="ECO:0000313" key="9">
    <source>
        <dbReference type="EMBL" id="HGN89778.1"/>
    </source>
</evidence>
<dbReference type="Pfam" id="PF22703">
    <property type="entry name" value="Cdc6_lid"/>
    <property type="match status" value="1"/>
</dbReference>
<dbReference type="AlphaFoldDB" id="A0A7C4E077"/>
<dbReference type="Gene3D" id="3.40.50.300">
    <property type="entry name" value="P-loop containing nucleotide triphosphate hydrolases"/>
    <property type="match status" value="1"/>
</dbReference>